<organism evidence="2 3">
    <name type="scientific">Setaria digitata</name>
    <dbReference type="NCBI Taxonomy" id="48799"/>
    <lineage>
        <taxon>Eukaryota</taxon>
        <taxon>Metazoa</taxon>
        <taxon>Ecdysozoa</taxon>
        <taxon>Nematoda</taxon>
        <taxon>Chromadorea</taxon>
        <taxon>Rhabditida</taxon>
        <taxon>Spirurina</taxon>
        <taxon>Spiruromorpha</taxon>
        <taxon>Filarioidea</taxon>
        <taxon>Setariidae</taxon>
        <taxon>Setaria</taxon>
    </lineage>
</organism>
<keyword evidence="2" id="KW-1185">Reference proteome</keyword>
<evidence type="ECO:0000313" key="3">
    <source>
        <dbReference type="WBParaSite" id="sdigi.contig103.g4383.t1"/>
    </source>
</evidence>
<accession>A0A915PGB8</accession>
<dbReference type="AlphaFoldDB" id="A0A915PGB8"/>
<protein>
    <submittedName>
        <fullName evidence="3">Uncharacterized protein</fullName>
    </submittedName>
</protein>
<name>A0A915PGB8_9BILA</name>
<feature type="region of interest" description="Disordered" evidence="1">
    <location>
        <begin position="91"/>
        <end position="174"/>
    </location>
</feature>
<dbReference type="WBParaSite" id="sdigi.contig103.g4383.t1">
    <property type="protein sequence ID" value="sdigi.contig103.g4383.t1"/>
    <property type="gene ID" value="sdigi.contig103.g4383"/>
</dbReference>
<proteinExistence type="predicted"/>
<dbReference type="Proteomes" id="UP000887581">
    <property type="component" value="Unplaced"/>
</dbReference>
<evidence type="ECO:0000313" key="2">
    <source>
        <dbReference type="Proteomes" id="UP000887581"/>
    </source>
</evidence>
<reference evidence="3" key="1">
    <citation type="submission" date="2022-11" db="UniProtKB">
        <authorList>
            <consortium name="WormBaseParasite"/>
        </authorList>
    </citation>
    <scope>IDENTIFICATION</scope>
</reference>
<feature type="compositionally biased region" description="Basic and acidic residues" evidence="1">
    <location>
        <begin position="93"/>
        <end position="104"/>
    </location>
</feature>
<feature type="compositionally biased region" description="Polar residues" evidence="1">
    <location>
        <begin position="163"/>
        <end position="174"/>
    </location>
</feature>
<feature type="compositionally biased region" description="Acidic residues" evidence="1">
    <location>
        <begin position="108"/>
        <end position="117"/>
    </location>
</feature>
<feature type="compositionally biased region" description="Basic and acidic residues" evidence="1">
    <location>
        <begin position="130"/>
        <end position="162"/>
    </location>
</feature>
<sequence>MLLTAAGGWFFEESMHMGLSRIKSWGRHEECVVCGIGGNITEGQLPRSCPIRPFVRPSFEGKTFARKKRHALCRERKQSRCFQSSLLTARRKHEGESDRVHPITDSDSGNDDDSCDCDNDKDQGGTVQQRSKEQHGQREGVRREQTDESAAVHRGSEQRTATEQKSILARNVNSDWHQRSERVDVMMNSGRSSV</sequence>
<evidence type="ECO:0000256" key="1">
    <source>
        <dbReference type="SAM" id="MobiDB-lite"/>
    </source>
</evidence>